<sequence length="81" mass="9111">MSRNKWFLIASILIAIIGLGFSNYANIRLEQKIDSLGKIANLVSFFKYSKTESTILIFMNSTGVVCGLIAFIKRKNAMVNY</sequence>
<gene>
    <name evidence="2" type="ORF">HNQ88_001589</name>
</gene>
<reference evidence="2" key="1">
    <citation type="submission" date="2023-07" db="EMBL/GenBank/DDBJ databases">
        <title>Genomic Encyclopedia of Type Strains, Phase IV (KMG-IV): sequencing the most valuable type-strain genomes for metagenomic binning, comparative biology and taxonomic classification.</title>
        <authorList>
            <person name="Goeker M."/>
        </authorList>
    </citation>
    <scope>NUCLEOTIDE SEQUENCE</scope>
    <source>
        <strain evidence="2">DSM 26174</strain>
    </source>
</reference>
<feature type="transmembrane region" description="Helical" evidence="1">
    <location>
        <begin position="7"/>
        <end position="25"/>
    </location>
</feature>
<feature type="transmembrane region" description="Helical" evidence="1">
    <location>
        <begin position="54"/>
        <end position="72"/>
    </location>
</feature>
<keyword evidence="1" id="KW-1133">Transmembrane helix</keyword>
<evidence type="ECO:0000313" key="3">
    <source>
        <dbReference type="Proteomes" id="UP001185092"/>
    </source>
</evidence>
<keyword evidence="3" id="KW-1185">Reference proteome</keyword>
<evidence type="ECO:0000313" key="2">
    <source>
        <dbReference type="EMBL" id="MDR6238552.1"/>
    </source>
</evidence>
<dbReference type="AlphaFoldDB" id="A0AAE3XLB4"/>
<accession>A0AAE3XLB4</accession>
<dbReference type="EMBL" id="JAVDQD010000002">
    <property type="protein sequence ID" value="MDR6238552.1"/>
    <property type="molecule type" value="Genomic_DNA"/>
</dbReference>
<protein>
    <submittedName>
        <fullName evidence="2">Uncharacterized protein</fullName>
    </submittedName>
</protein>
<keyword evidence="1" id="KW-0472">Membrane</keyword>
<dbReference type="Proteomes" id="UP001185092">
    <property type="component" value="Unassembled WGS sequence"/>
</dbReference>
<name>A0AAE3XLB4_9BACT</name>
<evidence type="ECO:0000256" key="1">
    <source>
        <dbReference type="SAM" id="Phobius"/>
    </source>
</evidence>
<organism evidence="2 3">
    <name type="scientific">Aureibacter tunicatorum</name>
    <dbReference type="NCBI Taxonomy" id="866807"/>
    <lineage>
        <taxon>Bacteria</taxon>
        <taxon>Pseudomonadati</taxon>
        <taxon>Bacteroidota</taxon>
        <taxon>Cytophagia</taxon>
        <taxon>Cytophagales</taxon>
        <taxon>Persicobacteraceae</taxon>
        <taxon>Aureibacter</taxon>
    </lineage>
</organism>
<proteinExistence type="predicted"/>
<keyword evidence="1" id="KW-0812">Transmembrane</keyword>
<comment type="caution">
    <text evidence="2">The sequence shown here is derived from an EMBL/GenBank/DDBJ whole genome shotgun (WGS) entry which is preliminary data.</text>
</comment>